<gene>
    <name evidence="2" type="ORF">Terrestrivirus6_68</name>
</gene>
<protein>
    <submittedName>
        <fullName evidence="2">Uncharacterized protein</fullName>
    </submittedName>
</protein>
<dbReference type="SUPFAM" id="SSF52540">
    <property type="entry name" value="P-loop containing nucleoside triphosphate hydrolases"/>
    <property type="match status" value="1"/>
</dbReference>
<evidence type="ECO:0000256" key="1">
    <source>
        <dbReference type="SAM" id="MobiDB-lite"/>
    </source>
</evidence>
<name>A0A3G4ZNI4_9VIRU</name>
<organism evidence="2">
    <name type="scientific">Terrestrivirus sp</name>
    <dbReference type="NCBI Taxonomy" id="2487775"/>
    <lineage>
        <taxon>Viruses</taxon>
        <taxon>Varidnaviria</taxon>
        <taxon>Bamfordvirae</taxon>
        <taxon>Nucleocytoviricota</taxon>
        <taxon>Megaviricetes</taxon>
        <taxon>Imitervirales</taxon>
        <taxon>Mimiviridae</taxon>
        <taxon>Klosneuvirinae</taxon>
    </lineage>
</organism>
<feature type="region of interest" description="Disordered" evidence="1">
    <location>
        <begin position="167"/>
        <end position="206"/>
    </location>
</feature>
<dbReference type="EMBL" id="MK071984">
    <property type="protein sequence ID" value="AYV76442.1"/>
    <property type="molecule type" value="Genomic_DNA"/>
</dbReference>
<sequence length="206" mass="23460">MYKLHPIYDLLTPEIVQLVRDIKDGKCNGHIIIFYGNGSNGKTALIELIKKILNYTNISHHCVKNIVKIHIEASGAHIGIMNDPDLDRLENKYNDFTSFNIPIIIQSNFRPSEQFLNKKNVSIYEFKNEYVNREIIDGMGKRQKLPYDNVVNNDAISILNGLLGTDKHSDENETEVDVDSDMDSDTDSNIDSDAEDDNVPDYDIEI</sequence>
<dbReference type="InterPro" id="IPR027417">
    <property type="entry name" value="P-loop_NTPase"/>
</dbReference>
<proteinExistence type="predicted"/>
<reference evidence="2" key="1">
    <citation type="submission" date="2018-10" db="EMBL/GenBank/DDBJ databases">
        <title>Hidden diversity of soil giant viruses.</title>
        <authorList>
            <person name="Schulz F."/>
            <person name="Alteio L."/>
            <person name="Goudeau D."/>
            <person name="Ryan E.M."/>
            <person name="Malmstrom R.R."/>
            <person name="Blanchard J."/>
            <person name="Woyke T."/>
        </authorList>
    </citation>
    <scope>NUCLEOTIDE SEQUENCE</scope>
    <source>
        <strain evidence="2">TEV1</strain>
    </source>
</reference>
<accession>A0A3G4ZNI4</accession>
<dbReference type="Gene3D" id="3.40.50.300">
    <property type="entry name" value="P-loop containing nucleotide triphosphate hydrolases"/>
    <property type="match status" value="1"/>
</dbReference>
<evidence type="ECO:0000313" key="2">
    <source>
        <dbReference type="EMBL" id="AYV76442.1"/>
    </source>
</evidence>
<feature type="compositionally biased region" description="Acidic residues" evidence="1">
    <location>
        <begin position="172"/>
        <end position="206"/>
    </location>
</feature>